<gene>
    <name evidence="9" type="ORF">BXYJ_LOCUS8541</name>
</gene>
<evidence type="ECO:0000256" key="7">
    <source>
        <dbReference type="ARBA" id="ARBA00022824"/>
    </source>
</evidence>
<dbReference type="GO" id="GO:0004577">
    <property type="term" value="F:N-acetylglucosaminyldiphosphodolichol N-acetylglucosaminyltransferase activity"/>
    <property type="evidence" value="ECO:0007669"/>
    <property type="project" value="UniProtKB-EC"/>
</dbReference>
<dbReference type="EMBL" id="CAJFCV020000004">
    <property type="protein sequence ID" value="CAG9114551.1"/>
    <property type="molecule type" value="Genomic_DNA"/>
</dbReference>
<evidence type="ECO:0000313" key="12">
    <source>
        <dbReference type="WBParaSite" id="BXY_0720000.1"/>
    </source>
</evidence>
<reference evidence="9" key="2">
    <citation type="submission" date="2020-09" db="EMBL/GenBank/DDBJ databases">
        <authorList>
            <person name="Kikuchi T."/>
        </authorList>
    </citation>
    <scope>NUCLEOTIDE SEQUENCE</scope>
    <source>
        <strain evidence="9">Ka4C1</strain>
    </source>
</reference>
<accession>A0A1I7S2H1</accession>
<keyword evidence="6" id="KW-0808">Transferase</keyword>
<keyword evidence="7" id="KW-0256">Endoplasmic reticulum</keyword>
<dbReference type="Proteomes" id="UP000095284">
    <property type="component" value="Unplaced"/>
</dbReference>
<evidence type="ECO:0000256" key="5">
    <source>
        <dbReference type="ARBA" id="ARBA00022676"/>
    </source>
</evidence>
<feature type="domain" description="Glycosyl transferase family 28 C-terminal" evidence="8">
    <location>
        <begin position="4"/>
        <end position="165"/>
    </location>
</feature>
<dbReference type="SMR" id="A0A1I7S2H1"/>
<evidence type="ECO:0000313" key="11">
    <source>
        <dbReference type="Proteomes" id="UP000659654"/>
    </source>
</evidence>
<dbReference type="GO" id="GO:0006488">
    <property type="term" value="P:dolichol-linked oligosaccharide biosynthetic process"/>
    <property type="evidence" value="ECO:0007669"/>
    <property type="project" value="InterPro"/>
</dbReference>
<dbReference type="WBParaSite" id="BXY_0720000.1">
    <property type="protein sequence ID" value="BXY_0720000.1"/>
    <property type="gene ID" value="BXY_0720000"/>
</dbReference>
<protein>
    <recommendedName>
        <fullName evidence="4">UDP-N-acetylglucosamine transferase subunit ALG13</fullName>
        <ecNumber evidence="3">2.4.1.141</ecNumber>
    </recommendedName>
</protein>
<dbReference type="GO" id="GO:0005783">
    <property type="term" value="C:endoplasmic reticulum"/>
    <property type="evidence" value="ECO:0007669"/>
    <property type="project" value="UniProtKB-SubCell"/>
</dbReference>
<evidence type="ECO:0000313" key="10">
    <source>
        <dbReference type="Proteomes" id="UP000095284"/>
    </source>
</evidence>
<dbReference type="OrthoDB" id="20273at2759"/>
<dbReference type="EMBL" id="CAJFDI010000004">
    <property type="protein sequence ID" value="CAD5225431.1"/>
    <property type="molecule type" value="Genomic_DNA"/>
</dbReference>
<evidence type="ECO:0000256" key="3">
    <source>
        <dbReference type="ARBA" id="ARBA00012614"/>
    </source>
</evidence>
<dbReference type="AlphaFoldDB" id="A0A1I7S2H1"/>
<dbReference type="Pfam" id="PF04101">
    <property type="entry name" value="Glyco_tran_28_C"/>
    <property type="match status" value="1"/>
</dbReference>
<dbReference type="Proteomes" id="UP000582659">
    <property type="component" value="Unassembled WGS sequence"/>
</dbReference>
<dbReference type="EC" id="2.4.1.141" evidence="3"/>
<dbReference type="Gene3D" id="3.40.50.2000">
    <property type="entry name" value="Glycogen Phosphorylase B"/>
    <property type="match status" value="1"/>
</dbReference>
<organism evidence="10 12">
    <name type="scientific">Bursaphelenchus xylophilus</name>
    <name type="common">Pinewood nematode worm</name>
    <name type="synonym">Aphelenchoides xylophilus</name>
    <dbReference type="NCBI Taxonomy" id="6326"/>
    <lineage>
        <taxon>Eukaryota</taxon>
        <taxon>Metazoa</taxon>
        <taxon>Ecdysozoa</taxon>
        <taxon>Nematoda</taxon>
        <taxon>Chromadorea</taxon>
        <taxon>Rhabditida</taxon>
        <taxon>Tylenchina</taxon>
        <taxon>Tylenchomorpha</taxon>
        <taxon>Aphelenchoidea</taxon>
        <taxon>Aphelenchoididae</taxon>
        <taxon>Bursaphelenchus</taxon>
    </lineage>
</organism>
<comment type="subcellular location">
    <subcellularLocation>
        <location evidence="1">Endoplasmic reticulum</location>
    </subcellularLocation>
</comment>
<dbReference type="eggNOG" id="KOG3349">
    <property type="taxonomic scope" value="Eukaryota"/>
</dbReference>
<comment type="similarity">
    <text evidence="2">Belongs to the glycosyltransferase 28 family.</text>
</comment>
<evidence type="ECO:0000256" key="1">
    <source>
        <dbReference type="ARBA" id="ARBA00004240"/>
    </source>
</evidence>
<keyword evidence="5" id="KW-0328">Glycosyltransferase</keyword>
<evidence type="ECO:0000313" key="9">
    <source>
        <dbReference type="EMBL" id="CAD5225431.1"/>
    </source>
</evidence>
<reference evidence="12" key="1">
    <citation type="submission" date="2016-11" db="UniProtKB">
        <authorList>
            <consortium name="WormBaseParasite"/>
        </authorList>
    </citation>
    <scope>IDENTIFICATION</scope>
</reference>
<keyword evidence="11" id="KW-1185">Reference proteome</keyword>
<dbReference type="PANTHER" id="PTHR12867">
    <property type="entry name" value="GLYCOSYL TRANSFERASE-RELATED"/>
    <property type="match status" value="1"/>
</dbReference>
<dbReference type="SUPFAM" id="SSF53756">
    <property type="entry name" value="UDP-Glycosyltransferase/glycogen phosphorylase"/>
    <property type="match status" value="1"/>
</dbReference>
<evidence type="ECO:0000256" key="6">
    <source>
        <dbReference type="ARBA" id="ARBA00022679"/>
    </source>
</evidence>
<evidence type="ECO:0000259" key="8">
    <source>
        <dbReference type="Pfam" id="PF04101"/>
    </source>
</evidence>
<name>A0A1I7S2H1_BURXY</name>
<evidence type="ECO:0000256" key="2">
    <source>
        <dbReference type="ARBA" id="ARBA00006962"/>
    </source>
</evidence>
<evidence type="ECO:0000256" key="4">
    <source>
        <dbReference type="ARBA" id="ARBA00017468"/>
    </source>
</evidence>
<dbReference type="InterPro" id="IPR039042">
    <property type="entry name" value="Alg13-like"/>
</dbReference>
<dbReference type="PANTHER" id="PTHR12867:SF6">
    <property type="entry name" value="N-ACETYLGLUCOSAMINYLDIPHOSPHODOLICHOL N-ACETYLGLUCOSAMINYLTRANSFERASE"/>
    <property type="match status" value="1"/>
</dbReference>
<dbReference type="InterPro" id="IPR007235">
    <property type="entry name" value="Glyco_trans_28_C"/>
</dbReference>
<dbReference type="Proteomes" id="UP000659654">
    <property type="component" value="Unassembled WGS sequence"/>
</dbReference>
<proteinExistence type="inferred from homology"/>
<sequence length="196" mass="22031">MGKVCLVTVGSTKFDGLIDEVLRPAVLKRLAELEFDRLVIQCGAGASFEKFSHKSVVKENGDQKIRSLIGEQKTLEWQEFGINIVLLRYVDSLLPLIHLSNVVIGHGGAGTILEVTRAKKTLFVVVNRSLMSDHQTELAEELAKTRDLHFVSEPSELLDALKKDVHLNPNVDLPTQEERQKILRGLYDNCNFVRAW</sequence>